<organism evidence="3 4">
    <name type="scientific">Leptospirillum ferriphilum YSK</name>
    <dbReference type="NCBI Taxonomy" id="1441628"/>
    <lineage>
        <taxon>Bacteria</taxon>
        <taxon>Pseudomonadati</taxon>
        <taxon>Nitrospirota</taxon>
        <taxon>Nitrospiria</taxon>
        <taxon>Nitrospirales</taxon>
        <taxon>Nitrospiraceae</taxon>
        <taxon>Leptospirillum</taxon>
    </lineage>
</organism>
<evidence type="ECO:0000313" key="3">
    <source>
        <dbReference type="EMBL" id="AIA31797.1"/>
    </source>
</evidence>
<dbReference type="EMBL" id="CP007243">
    <property type="protein sequence ID" value="AIA31797.1"/>
    <property type="molecule type" value="Genomic_DNA"/>
</dbReference>
<feature type="coiled-coil region" evidence="1">
    <location>
        <begin position="124"/>
        <end position="151"/>
    </location>
</feature>
<dbReference type="HOGENOM" id="CLU_123287_0_0_0"/>
<dbReference type="Proteomes" id="UP000027059">
    <property type="component" value="Chromosome"/>
</dbReference>
<sequence length="193" mass="21702">MPGHMENLRQLDYHGFSFDILPREGHRLPDVPGYSFQRKANLMRWLVIILIFSVLGVGYLVVQSGQNAQKLGKIQSQVSTLQSQLNKEKRDAIKSLQGVKRSLHLHMAESSIEDAVRDILDQNYGQADSAIQSARDNIKKARLEKDIQKNLSDADKLLGLSLEQARKLDPKTVSTLNEADRDIRKEIAGASNQ</sequence>
<protein>
    <submittedName>
        <fullName evidence="3">Uncharacterized protein</fullName>
    </submittedName>
</protein>
<reference evidence="4" key="1">
    <citation type="submission" date="2014-02" db="EMBL/GenBank/DDBJ databases">
        <title>Complete genome sequence and comparative genomic analysis of the nitrogen-fixing bacterium Leptospirillum ferriphilum YSK.</title>
        <authorList>
            <person name="Guo X."/>
            <person name="Yin H."/>
            <person name="Liang Y."/>
            <person name="Hu Q."/>
            <person name="Ma L."/>
            <person name="Xiao Y."/>
            <person name="Zhang X."/>
            <person name="Qiu G."/>
            <person name="Liu X."/>
        </authorList>
    </citation>
    <scope>NUCLEOTIDE SEQUENCE [LARGE SCALE GENOMIC DNA]</scope>
    <source>
        <strain evidence="4">YSK</strain>
    </source>
</reference>
<feature type="transmembrane region" description="Helical" evidence="2">
    <location>
        <begin position="42"/>
        <end position="62"/>
    </location>
</feature>
<evidence type="ECO:0000313" key="4">
    <source>
        <dbReference type="Proteomes" id="UP000027059"/>
    </source>
</evidence>
<reference evidence="3 4" key="2">
    <citation type="journal article" date="2015" name="Biomed. Res. Int.">
        <title>Effects of Arsenite Resistance on the Growth and Functional Gene Expression of Leptospirillum ferriphilum and Acidithiobacillus thiooxidans in Pure Culture and Coculture.</title>
        <authorList>
            <person name="Jiang H."/>
            <person name="Liang Y."/>
            <person name="Yin H."/>
            <person name="Xiao Y."/>
            <person name="Guo X."/>
            <person name="Xu Y."/>
            <person name="Hu Q."/>
            <person name="Liu H."/>
            <person name="Liu X."/>
        </authorList>
    </citation>
    <scope>NUCLEOTIDE SEQUENCE [LARGE SCALE GENOMIC DNA]</scope>
    <source>
        <strain evidence="3 4">YSK</strain>
    </source>
</reference>
<accession>A0A059Y2V0</accession>
<dbReference type="KEGG" id="lfp:Y981_08080"/>
<evidence type="ECO:0000256" key="1">
    <source>
        <dbReference type="SAM" id="Coils"/>
    </source>
</evidence>
<proteinExistence type="predicted"/>
<dbReference type="AlphaFoldDB" id="A0A059Y2V0"/>
<keyword evidence="1" id="KW-0175">Coiled coil</keyword>
<name>A0A059Y2V0_9BACT</name>
<keyword evidence="2" id="KW-0472">Membrane</keyword>
<keyword evidence="2" id="KW-1133">Transmembrane helix</keyword>
<gene>
    <name evidence="3" type="ORF">Y981_08080</name>
</gene>
<keyword evidence="4" id="KW-1185">Reference proteome</keyword>
<keyword evidence="2" id="KW-0812">Transmembrane</keyword>
<evidence type="ECO:0000256" key="2">
    <source>
        <dbReference type="SAM" id="Phobius"/>
    </source>
</evidence>